<dbReference type="EMBL" id="PUEJ01000003">
    <property type="protein sequence ID" value="PRH87758.1"/>
    <property type="molecule type" value="Genomic_DNA"/>
</dbReference>
<evidence type="ECO:0000313" key="4">
    <source>
        <dbReference type="Proteomes" id="UP000237682"/>
    </source>
</evidence>
<dbReference type="AlphaFoldDB" id="A0A2S9QEH5"/>
<protein>
    <recommendedName>
        <fullName evidence="2">PepSY domain-containing protein</fullName>
    </recommendedName>
</protein>
<feature type="transmembrane region" description="Helical" evidence="1">
    <location>
        <begin position="201"/>
        <end position="224"/>
    </location>
</feature>
<feature type="transmembrane region" description="Helical" evidence="1">
    <location>
        <begin position="372"/>
        <end position="393"/>
    </location>
</feature>
<gene>
    <name evidence="3" type="ORF">C5L14_07480</name>
</gene>
<reference evidence="3 4" key="1">
    <citation type="submission" date="2018-02" db="EMBL/GenBank/DDBJ databases">
        <title>Whole genome sequencing of endophytic bacterium.</title>
        <authorList>
            <person name="Eedara R."/>
            <person name="Podile A.R."/>
        </authorList>
    </citation>
    <scope>NUCLEOTIDE SEQUENCE [LARGE SCALE GENOMIC DNA]</scope>
    <source>
        <strain evidence="3 4">RP1T</strain>
    </source>
</reference>
<dbReference type="PANTHER" id="PTHR34219:SF1">
    <property type="entry name" value="PEPSY DOMAIN-CONTAINING PROTEIN"/>
    <property type="match status" value="1"/>
</dbReference>
<accession>A0A2S9QEH5</accession>
<comment type="caution">
    <text evidence="3">The sequence shown here is derived from an EMBL/GenBank/DDBJ whole genome shotgun (WGS) entry which is preliminary data.</text>
</comment>
<dbReference type="InterPro" id="IPR005625">
    <property type="entry name" value="PepSY-ass_TM"/>
</dbReference>
<name>A0A2S9QEH5_9HYPH</name>
<organism evidence="3 4">
    <name type="scientific">Labrys okinawensis</name>
    <dbReference type="NCBI Taxonomy" id="346911"/>
    <lineage>
        <taxon>Bacteria</taxon>
        <taxon>Pseudomonadati</taxon>
        <taxon>Pseudomonadota</taxon>
        <taxon>Alphaproteobacteria</taxon>
        <taxon>Hyphomicrobiales</taxon>
        <taxon>Xanthobacteraceae</taxon>
        <taxon>Labrys</taxon>
    </lineage>
</organism>
<dbReference type="OrthoDB" id="9791166at2"/>
<dbReference type="InterPro" id="IPR025711">
    <property type="entry name" value="PepSY"/>
</dbReference>
<dbReference type="RefSeq" id="WP_105861427.1">
    <property type="nucleotide sequence ID" value="NZ_PUEJ01000003.1"/>
</dbReference>
<feature type="transmembrane region" description="Helical" evidence="1">
    <location>
        <begin position="157"/>
        <end position="177"/>
    </location>
</feature>
<feature type="transmembrane region" description="Helical" evidence="1">
    <location>
        <begin position="413"/>
        <end position="444"/>
    </location>
</feature>
<dbReference type="PANTHER" id="PTHR34219">
    <property type="entry name" value="IRON-REGULATED INNER MEMBRANE PROTEIN-RELATED"/>
    <property type="match status" value="1"/>
</dbReference>
<feature type="domain" description="PepSY" evidence="2">
    <location>
        <begin position="73"/>
        <end position="130"/>
    </location>
</feature>
<sequence length="456" mass="49626">MTISHGADTLAIVPPSRLSLQRAIWRWHFYAGLLCVPFMILLAVTGSLYLFKDEINHTLFAYRTVVANPGTPALSPEELVDKALEGRPEAAATAYAEPADATSSAKVTYRDDSGKYYVYLDPYSGAVLDTLRADREPMWLIKKIHSLELFGTFTNRLIEAVGGFALILVITGIYLWWPRGQSGGVVTVRGTPARRVWWRDLHAVTGAFAGLVIFFLAASGLPWAGFWGKQLNGFATQAGLGYPTQLWDNTPTSTVPLQDVVSKAGWTVENSPVPQSALPYTHAIGLDRAVAVARGLGIAPGFEMALPTEENGVYTAAIFPDDLSKERTIHIDQYSGRPIVDLKFGDFGGVAKAIEFGINVHQGQQWGLANQLVMLATCLAVVLASVSGVMMWWKRRPTGKLGVPPYPSDSRVYRGLWIVAIAVGLAFPVTGLAIMVMVALDLLVIRTVPPLRRAFG</sequence>
<evidence type="ECO:0000259" key="2">
    <source>
        <dbReference type="Pfam" id="PF03413"/>
    </source>
</evidence>
<evidence type="ECO:0000256" key="1">
    <source>
        <dbReference type="SAM" id="Phobius"/>
    </source>
</evidence>
<dbReference type="Pfam" id="PF03413">
    <property type="entry name" value="PepSY"/>
    <property type="match status" value="1"/>
</dbReference>
<dbReference type="Pfam" id="PF03929">
    <property type="entry name" value="PepSY_TM"/>
    <property type="match status" value="1"/>
</dbReference>
<keyword evidence="1" id="KW-0472">Membrane</keyword>
<evidence type="ECO:0000313" key="3">
    <source>
        <dbReference type="EMBL" id="PRH87758.1"/>
    </source>
</evidence>
<proteinExistence type="predicted"/>
<keyword evidence="4" id="KW-1185">Reference proteome</keyword>
<dbReference type="Proteomes" id="UP000237682">
    <property type="component" value="Unassembled WGS sequence"/>
</dbReference>
<keyword evidence="1" id="KW-1133">Transmembrane helix</keyword>
<feature type="transmembrane region" description="Helical" evidence="1">
    <location>
        <begin position="27"/>
        <end position="51"/>
    </location>
</feature>
<keyword evidence="1" id="KW-0812">Transmembrane</keyword>